<evidence type="ECO:0000256" key="4">
    <source>
        <dbReference type="SAM" id="MobiDB-lite"/>
    </source>
</evidence>
<feature type="compositionally biased region" description="Basic residues" evidence="4">
    <location>
        <begin position="70"/>
        <end position="80"/>
    </location>
</feature>
<name>A0A067Q2L4_9AGAM</name>
<feature type="compositionally biased region" description="Low complexity" evidence="4">
    <location>
        <begin position="307"/>
        <end position="324"/>
    </location>
</feature>
<dbReference type="GO" id="GO:0007017">
    <property type="term" value="P:microtubule-based process"/>
    <property type="evidence" value="ECO:0007669"/>
    <property type="project" value="InterPro"/>
</dbReference>
<organism evidence="5 6">
    <name type="scientific">Jaapia argillacea MUCL 33604</name>
    <dbReference type="NCBI Taxonomy" id="933084"/>
    <lineage>
        <taxon>Eukaryota</taxon>
        <taxon>Fungi</taxon>
        <taxon>Dikarya</taxon>
        <taxon>Basidiomycota</taxon>
        <taxon>Agaricomycotina</taxon>
        <taxon>Agaricomycetes</taxon>
        <taxon>Agaricomycetidae</taxon>
        <taxon>Jaapiales</taxon>
        <taxon>Jaapiaceae</taxon>
        <taxon>Jaapia</taxon>
    </lineage>
</organism>
<keyword evidence="3" id="KW-0175">Coiled coil</keyword>
<evidence type="ECO:0000313" key="5">
    <source>
        <dbReference type="EMBL" id="KDQ57732.1"/>
    </source>
</evidence>
<keyword evidence="6" id="KW-1185">Reference proteome</keyword>
<feature type="compositionally biased region" description="Acidic residues" evidence="4">
    <location>
        <begin position="180"/>
        <end position="191"/>
    </location>
</feature>
<feature type="region of interest" description="Disordered" evidence="4">
    <location>
        <begin position="291"/>
        <end position="324"/>
    </location>
</feature>
<feature type="region of interest" description="Disordered" evidence="4">
    <location>
        <begin position="176"/>
        <end position="216"/>
    </location>
</feature>
<dbReference type="GO" id="GO:0005869">
    <property type="term" value="C:dynactin complex"/>
    <property type="evidence" value="ECO:0007669"/>
    <property type="project" value="InterPro"/>
</dbReference>
<feature type="coiled-coil region" evidence="3">
    <location>
        <begin position="355"/>
        <end position="389"/>
    </location>
</feature>
<dbReference type="HOGENOM" id="CLU_033559_0_0_1"/>
<feature type="compositionally biased region" description="Polar residues" evidence="4">
    <location>
        <begin position="51"/>
        <end position="61"/>
    </location>
</feature>
<sequence>MSANKYANLPDIDTAQDVYETEDVFPSTATKGDDSDDDLPSRPPPRVKNGDPNQELDSSNLIAAEEASKRFKKAERKRAQRKIEYTYPPSPTSPSSPSHPNSNRPLTYRDRLRLLQSELASLETELSDPSNPLLHKEREEDNVDPGELIRGLVDVRGRLDKINKRKEGRGRLVEVVLGEERDDAAGDEGEGDGQGGKEEDGGAKADGKAKKEVGEVKSIAEMDRRVGELEELIGSASTSLDEASPIPPPLLPMLTRLNSQLTLLTQPRHIDSISRRLKLLLSDLDRVSASSNANAQSSKGRHPSNHPATSPTASTSSPPTTTAASPLIDQLAPLLTRLAPTLPHIPHILTRLRTLSALHTSASEFQNTLEDLEEDQKKVREALEELGKAVGTVEKSLDENRGLVKGNVTGLEERVDGLLQRLEELKV</sequence>
<dbReference type="Pfam" id="PF04912">
    <property type="entry name" value="Dynamitin"/>
    <property type="match status" value="1"/>
</dbReference>
<dbReference type="STRING" id="933084.A0A067Q2L4"/>
<evidence type="ECO:0000313" key="6">
    <source>
        <dbReference type="Proteomes" id="UP000027265"/>
    </source>
</evidence>
<dbReference type="EMBL" id="KL197719">
    <property type="protein sequence ID" value="KDQ57732.1"/>
    <property type="molecule type" value="Genomic_DNA"/>
</dbReference>
<gene>
    <name evidence="5" type="ORF">JAAARDRAFT_47592</name>
</gene>
<evidence type="ECO:0000256" key="3">
    <source>
        <dbReference type="SAM" id="Coils"/>
    </source>
</evidence>
<feature type="compositionally biased region" description="Basic and acidic residues" evidence="4">
    <location>
        <begin position="195"/>
        <end position="216"/>
    </location>
</feature>
<protein>
    <recommendedName>
        <fullName evidence="7">Dynamitin domain-containing protein</fullName>
    </recommendedName>
</protein>
<dbReference type="PANTHER" id="PTHR15346">
    <property type="entry name" value="DYNACTIN SUBUNIT"/>
    <property type="match status" value="1"/>
</dbReference>
<dbReference type="OrthoDB" id="4977at2759"/>
<keyword evidence="2" id="KW-0963">Cytoplasm</keyword>
<dbReference type="InParanoid" id="A0A067Q2L4"/>
<dbReference type="GO" id="GO:0005737">
    <property type="term" value="C:cytoplasm"/>
    <property type="evidence" value="ECO:0007669"/>
    <property type="project" value="UniProtKB-SubCell"/>
</dbReference>
<reference evidence="6" key="1">
    <citation type="journal article" date="2014" name="Proc. Natl. Acad. Sci. U.S.A.">
        <title>Extensive sampling of basidiomycete genomes demonstrates inadequacy of the white-rot/brown-rot paradigm for wood decay fungi.</title>
        <authorList>
            <person name="Riley R."/>
            <person name="Salamov A.A."/>
            <person name="Brown D.W."/>
            <person name="Nagy L.G."/>
            <person name="Floudas D."/>
            <person name="Held B.W."/>
            <person name="Levasseur A."/>
            <person name="Lombard V."/>
            <person name="Morin E."/>
            <person name="Otillar R."/>
            <person name="Lindquist E.A."/>
            <person name="Sun H."/>
            <person name="LaButti K.M."/>
            <person name="Schmutz J."/>
            <person name="Jabbour D."/>
            <person name="Luo H."/>
            <person name="Baker S.E."/>
            <person name="Pisabarro A.G."/>
            <person name="Walton J.D."/>
            <person name="Blanchette R.A."/>
            <person name="Henrissat B."/>
            <person name="Martin F."/>
            <person name="Cullen D."/>
            <person name="Hibbett D.S."/>
            <person name="Grigoriev I.V."/>
        </authorList>
    </citation>
    <scope>NUCLEOTIDE SEQUENCE [LARGE SCALE GENOMIC DNA]</scope>
    <source>
        <strain evidence="6">MUCL 33604</strain>
    </source>
</reference>
<proteinExistence type="predicted"/>
<dbReference type="InterPro" id="IPR028133">
    <property type="entry name" value="Dynamitin"/>
</dbReference>
<dbReference type="AlphaFoldDB" id="A0A067Q2L4"/>
<dbReference type="Proteomes" id="UP000027265">
    <property type="component" value="Unassembled WGS sequence"/>
</dbReference>
<feature type="region of interest" description="Disordered" evidence="4">
    <location>
        <begin position="1"/>
        <end position="145"/>
    </location>
</feature>
<evidence type="ECO:0000256" key="1">
    <source>
        <dbReference type="ARBA" id="ARBA00004496"/>
    </source>
</evidence>
<accession>A0A067Q2L4</accession>
<evidence type="ECO:0000256" key="2">
    <source>
        <dbReference type="ARBA" id="ARBA00022490"/>
    </source>
</evidence>
<evidence type="ECO:0008006" key="7">
    <source>
        <dbReference type="Google" id="ProtNLM"/>
    </source>
</evidence>
<comment type="subcellular location">
    <subcellularLocation>
        <location evidence="1">Cytoplasm</location>
    </subcellularLocation>
</comment>